<comment type="similarity">
    <text evidence="1">Belongs to the NAD(P)-dependent epimerase/dehydratase family.</text>
</comment>
<accession>A0A4R2RN52</accession>
<dbReference type="RefSeq" id="WP_131849730.1">
    <property type="nucleotide sequence ID" value="NZ_SLXV01000047.1"/>
</dbReference>
<gene>
    <name evidence="3" type="ORF">EDD57_1471</name>
</gene>
<dbReference type="AlphaFoldDB" id="A0A4R2RN52"/>
<evidence type="ECO:0000313" key="4">
    <source>
        <dbReference type="Proteomes" id="UP000294746"/>
    </source>
</evidence>
<reference evidence="3 4" key="1">
    <citation type="submission" date="2019-03" db="EMBL/GenBank/DDBJ databases">
        <title>Genomic Encyclopedia of Type Strains, Phase IV (KMG-IV): sequencing the most valuable type-strain genomes for metagenomic binning, comparative biology and taxonomic classification.</title>
        <authorList>
            <person name="Goeker M."/>
        </authorList>
    </citation>
    <scope>NUCLEOTIDE SEQUENCE [LARGE SCALE GENOMIC DNA]</scope>
    <source>
        <strain evidence="3 4">DSM 46831</strain>
    </source>
</reference>
<name>A0A4R2RN52_9BACL</name>
<proteinExistence type="inferred from homology"/>
<dbReference type="Gene3D" id="3.90.25.10">
    <property type="entry name" value="UDP-galactose 4-epimerase, domain 1"/>
    <property type="match status" value="1"/>
</dbReference>
<organism evidence="3 4">
    <name type="scientific">Baia soyae</name>
    <dbReference type="NCBI Taxonomy" id="1544746"/>
    <lineage>
        <taxon>Bacteria</taxon>
        <taxon>Bacillati</taxon>
        <taxon>Bacillota</taxon>
        <taxon>Bacilli</taxon>
        <taxon>Bacillales</taxon>
        <taxon>Thermoactinomycetaceae</taxon>
        <taxon>Baia</taxon>
    </lineage>
</organism>
<dbReference type="InterPro" id="IPR036291">
    <property type="entry name" value="NAD(P)-bd_dom_sf"/>
</dbReference>
<keyword evidence="4" id="KW-1185">Reference proteome</keyword>
<dbReference type="PANTHER" id="PTHR43000">
    <property type="entry name" value="DTDP-D-GLUCOSE 4,6-DEHYDRATASE-RELATED"/>
    <property type="match status" value="1"/>
</dbReference>
<sequence>MKKVLVTGANGWVGKNVLQPLFEKGYEVHATSTRVVDSSSDPYKWHHVNLLHFQDIKEVMQQVKPTHLLHLAWEATPGQYWMSKDNYRWVQSSIELISHFVDHGGQRVVVAGTCAEYDWNYGYLTEETTPCSYKTPYATAKNALRLLVHSFSELVGLSYGWGRLFFLYGPNEHPKRLVPSVISSILQKKEILCTHGEQYRDFLHIKDVANAFIALLESDIQGTVNIASGQPVQVKELILKIAQKMGYNQPIQFGAIPYPENESLFMAANAERLKHIVGFRPEYTLDSGLEESIQWWNNDEKKPF</sequence>
<evidence type="ECO:0000259" key="2">
    <source>
        <dbReference type="Pfam" id="PF01370"/>
    </source>
</evidence>
<protein>
    <submittedName>
        <fullName evidence="3">Nucleoside-diphosphate-sugar epimerase</fullName>
    </submittedName>
</protein>
<dbReference type="EMBL" id="SLXV01000047">
    <property type="protein sequence ID" value="TCP63727.1"/>
    <property type="molecule type" value="Genomic_DNA"/>
</dbReference>
<feature type="domain" description="NAD-dependent epimerase/dehydratase" evidence="2">
    <location>
        <begin position="4"/>
        <end position="227"/>
    </location>
</feature>
<dbReference type="OrthoDB" id="9771073at2"/>
<dbReference type="Pfam" id="PF01370">
    <property type="entry name" value="Epimerase"/>
    <property type="match status" value="1"/>
</dbReference>
<dbReference type="InterPro" id="IPR001509">
    <property type="entry name" value="Epimerase_deHydtase"/>
</dbReference>
<dbReference type="Gene3D" id="3.40.50.720">
    <property type="entry name" value="NAD(P)-binding Rossmann-like Domain"/>
    <property type="match status" value="1"/>
</dbReference>
<comment type="caution">
    <text evidence="3">The sequence shown here is derived from an EMBL/GenBank/DDBJ whole genome shotgun (WGS) entry which is preliminary data.</text>
</comment>
<evidence type="ECO:0000313" key="3">
    <source>
        <dbReference type="EMBL" id="TCP63727.1"/>
    </source>
</evidence>
<evidence type="ECO:0000256" key="1">
    <source>
        <dbReference type="ARBA" id="ARBA00007637"/>
    </source>
</evidence>
<dbReference type="Proteomes" id="UP000294746">
    <property type="component" value="Unassembled WGS sequence"/>
</dbReference>
<dbReference type="SUPFAM" id="SSF51735">
    <property type="entry name" value="NAD(P)-binding Rossmann-fold domains"/>
    <property type="match status" value="1"/>
</dbReference>